<protein>
    <recommendedName>
        <fullName evidence="3">Methyltransferase domain-containing protein</fullName>
    </recommendedName>
</protein>
<dbReference type="EMBL" id="MKVH01000002">
    <property type="protein sequence ID" value="OJX61289.1"/>
    <property type="molecule type" value="Genomic_DNA"/>
</dbReference>
<evidence type="ECO:0000313" key="2">
    <source>
        <dbReference type="Proteomes" id="UP000184233"/>
    </source>
</evidence>
<evidence type="ECO:0000313" key="1">
    <source>
        <dbReference type="EMBL" id="OJX61289.1"/>
    </source>
</evidence>
<dbReference type="STRING" id="1895771.BGO89_01545"/>
<dbReference type="Pfam" id="PF13489">
    <property type="entry name" value="Methyltransf_23"/>
    <property type="match status" value="1"/>
</dbReference>
<dbReference type="Proteomes" id="UP000184233">
    <property type="component" value="Unassembled WGS sequence"/>
</dbReference>
<dbReference type="InterPro" id="IPR029063">
    <property type="entry name" value="SAM-dependent_MTases_sf"/>
</dbReference>
<comment type="caution">
    <text evidence="1">The sequence shown here is derived from an EMBL/GenBank/DDBJ whole genome shotgun (WGS) entry which is preliminary data.</text>
</comment>
<dbReference type="PANTHER" id="PTHR43861">
    <property type="entry name" value="TRANS-ACONITATE 2-METHYLTRANSFERASE-RELATED"/>
    <property type="match status" value="1"/>
</dbReference>
<dbReference type="PANTHER" id="PTHR43861:SF1">
    <property type="entry name" value="TRANS-ACONITATE 2-METHYLTRANSFERASE"/>
    <property type="match status" value="1"/>
</dbReference>
<sequence>MTDYRQHLYGQYTTVQGRFADEAALRSNVANQQNDYRATICGYLPTERTAHVIDLGCGYGAFLLLLQDMGYEKCEGIDLSEEQVTTARALGVRNVRAGDVMELLAERSDVQCITMIDVIEHLNRNEAISVLSACHRALAPGGRLILRTPNVDAAFGTVLSYGDLTHELHLNKLSANELFASLPYTNVGVLPVPPVGGNLVARTIRSIVRPFASLHRRILGIVYGMPQSYYLDTPNMIIVARK</sequence>
<evidence type="ECO:0008006" key="3">
    <source>
        <dbReference type="Google" id="ProtNLM"/>
    </source>
</evidence>
<gene>
    <name evidence="1" type="ORF">BGO89_01545</name>
</gene>
<organism evidence="1 2">
    <name type="scientific">Candidatus Kapaibacterium thiocyanatum</name>
    <dbReference type="NCBI Taxonomy" id="1895771"/>
    <lineage>
        <taxon>Bacteria</taxon>
        <taxon>Pseudomonadati</taxon>
        <taxon>Candidatus Kapaibacteriota</taxon>
        <taxon>Candidatus Kapaibacteriia</taxon>
        <taxon>Candidatus Kapaibacteriales</taxon>
        <taxon>Candidatus Kapaibacteriaceae</taxon>
        <taxon>Candidatus Kapaibacterium</taxon>
    </lineage>
</organism>
<name>A0A1M3L729_9BACT</name>
<dbReference type="SUPFAM" id="SSF53335">
    <property type="entry name" value="S-adenosyl-L-methionine-dependent methyltransferases"/>
    <property type="match status" value="1"/>
</dbReference>
<reference evidence="1 2" key="1">
    <citation type="submission" date="2016-09" db="EMBL/GenBank/DDBJ databases">
        <title>Genome-resolved meta-omics ties microbial dynamics to process performance in biotechnology for thiocyanate degradation.</title>
        <authorList>
            <person name="Kantor R.S."/>
            <person name="Huddy R.J."/>
            <person name="Iyer R."/>
            <person name="Thomas B.C."/>
            <person name="Brown C.T."/>
            <person name="Anantharaman K."/>
            <person name="Tringe S."/>
            <person name="Hettich R.L."/>
            <person name="Harrison S.T."/>
            <person name="Banfield J.F."/>
        </authorList>
    </citation>
    <scope>NUCLEOTIDE SEQUENCE [LARGE SCALE GENOMIC DNA]</scope>
    <source>
        <strain evidence="1">59-99</strain>
    </source>
</reference>
<accession>A0A1M3L729</accession>
<dbReference type="Gene3D" id="3.40.50.150">
    <property type="entry name" value="Vaccinia Virus protein VP39"/>
    <property type="match status" value="1"/>
</dbReference>
<proteinExistence type="predicted"/>
<dbReference type="CDD" id="cd02440">
    <property type="entry name" value="AdoMet_MTases"/>
    <property type="match status" value="1"/>
</dbReference>
<dbReference type="AlphaFoldDB" id="A0A1M3L729"/>